<keyword evidence="2 5" id="KW-0238">DNA-binding</keyword>
<evidence type="ECO:0000256" key="3">
    <source>
        <dbReference type="ARBA" id="ARBA00023163"/>
    </source>
</evidence>
<dbReference type="PROSITE" id="PS50932">
    <property type="entry name" value="HTH_LACI_2"/>
    <property type="match status" value="1"/>
</dbReference>
<dbReference type="GO" id="GO:0003700">
    <property type="term" value="F:DNA-binding transcription factor activity"/>
    <property type="evidence" value="ECO:0007669"/>
    <property type="project" value="TreeGrafter"/>
</dbReference>
<dbReference type="PANTHER" id="PTHR30146:SF107">
    <property type="entry name" value="TRANSCRIPTIONAL REGULATOR"/>
    <property type="match status" value="1"/>
</dbReference>
<dbReference type="Gene3D" id="3.40.50.2300">
    <property type="match status" value="2"/>
</dbReference>
<dbReference type="InterPro" id="IPR046335">
    <property type="entry name" value="LacI/GalR-like_sensor"/>
</dbReference>
<keyword evidence="6" id="KW-1185">Reference proteome</keyword>
<name>A0A2S9VET0_9ALTE</name>
<gene>
    <name evidence="5" type="ORF">C6Y40_03590</name>
</gene>
<organism evidence="5 6">
    <name type="scientific">Alteromonas alba</name>
    <dbReference type="NCBI Taxonomy" id="2079529"/>
    <lineage>
        <taxon>Bacteria</taxon>
        <taxon>Pseudomonadati</taxon>
        <taxon>Pseudomonadota</taxon>
        <taxon>Gammaproteobacteria</taxon>
        <taxon>Alteromonadales</taxon>
        <taxon>Alteromonadaceae</taxon>
        <taxon>Alteromonas/Salinimonas group</taxon>
        <taxon>Alteromonas</taxon>
    </lineage>
</organism>
<dbReference type="SUPFAM" id="SSF47413">
    <property type="entry name" value="lambda repressor-like DNA-binding domains"/>
    <property type="match status" value="1"/>
</dbReference>
<dbReference type="InterPro" id="IPR000843">
    <property type="entry name" value="HTH_LacI"/>
</dbReference>
<evidence type="ECO:0000259" key="4">
    <source>
        <dbReference type="PROSITE" id="PS50932"/>
    </source>
</evidence>
<dbReference type="OrthoDB" id="9798934at2"/>
<feature type="domain" description="HTH lacI-type" evidence="4">
    <location>
        <begin position="2"/>
        <end position="56"/>
    </location>
</feature>
<sequence>MITIKDIAEAANVSPATVSRVINNGPKVGPKTREHVKAVMDKMGYRPNINARALVTQKSTSLGLVLAELMDPFFATYADAIEKAARKANTQLLMSSGSVQADTELKAIETLLNHRVKAMVVHAKFLDDDTLIELSKQAPGFVLINRYIDAIKHRCVWLDNVAGGRIMAEYVLKFGHRKIAVISSDFAIEDREGREQGITESLSEWGIELNDSQIVHAAPNQEGGEIAMRQLLASGARFTAILAYNDAMAAGAINTLYDHNLEVPKDVSVMGFDDVLQAQFCRPKLTTMNYPIELMASQAASLALDYAQGKQPDTDVTYKYLPTIVARSSVARCIG</sequence>
<evidence type="ECO:0000313" key="5">
    <source>
        <dbReference type="EMBL" id="PRO74963.1"/>
    </source>
</evidence>
<accession>A0A2S9VET0</accession>
<dbReference type="RefSeq" id="WP_105933377.1">
    <property type="nucleotide sequence ID" value="NZ_PVNP01000028.1"/>
</dbReference>
<dbReference type="PRINTS" id="PR00036">
    <property type="entry name" value="HTHLACI"/>
</dbReference>
<dbReference type="GO" id="GO:0000976">
    <property type="term" value="F:transcription cis-regulatory region binding"/>
    <property type="evidence" value="ECO:0007669"/>
    <property type="project" value="TreeGrafter"/>
</dbReference>
<dbReference type="SUPFAM" id="SSF53822">
    <property type="entry name" value="Periplasmic binding protein-like I"/>
    <property type="match status" value="1"/>
</dbReference>
<proteinExistence type="predicted"/>
<protein>
    <submittedName>
        <fullName evidence="5">DNA-binding transcriptional regulator GalS</fullName>
    </submittedName>
</protein>
<dbReference type="InterPro" id="IPR010982">
    <property type="entry name" value="Lambda_DNA-bd_dom_sf"/>
</dbReference>
<keyword evidence="3" id="KW-0804">Transcription</keyword>
<dbReference type="CDD" id="cd01392">
    <property type="entry name" value="HTH_LacI"/>
    <property type="match status" value="1"/>
</dbReference>
<evidence type="ECO:0000256" key="2">
    <source>
        <dbReference type="ARBA" id="ARBA00023125"/>
    </source>
</evidence>
<dbReference type="EMBL" id="PVNP01000028">
    <property type="protein sequence ID" value="PRO74963.1"/>
    <property type="molecule type" value="Genomic_DNA"/>
</dbReference>
<dbReference type="Proteomes" id="UP000238949">
    <property type="component" value="Unassembled WGS sequence"/>
</dbReference>
<reference evidence="6" key="1">
    <citation type="journal article" date="2020" name="Int. J. Syst. Evol. Microbiol.">
        <title>Alteromonas alba sp. nov., a marine bacterium isolated from the seawater of the West Pacific Ocean.</title>
        <authorList>
            <person name="Sun C."/>
            <person name="Wu Y.-H."/>
            <person name="Xamxidin M."/>
            <person name="Cheng H."/>
            <person name="Xu X.-W."/>
        </authorList>
    </citation>
    <scope>NUCLEOTIDE SEQUENCE [LARGE SCALE GENOMIC DNA]</scope>
    <source>
        <strain evidence="6">190</strain>
    </source>
</reference>
<evidence type="ECO:0000313" key="6">
    <source>
        <dbReference type="Proteomes" id="UP000238949"/>
    </source>
</evidence>
<dbReference type="Pfam" id="PF13377">
    <property type="entry name" value="Peripla_BP_3"/>
    <property type="match status" value="1"/>
</dbReference>
<dbReference type="AlphaFoldDB" id="A0A2S9VET0"/>
<evidence type="ECO:0000256" key="1">
    <source>
        <dbReference type="ARBA" id="ARBA00023015"/>
    </source>
</evidence>
<dbReference type="Pfam" id="PF00356">
    <property type="entry name" value="LacI"/>
    <property type="match status" value="1"/>
</dbReference>
<dbReference type="InterPro" id="IPR028082">
    <property type="entry name" value="Peripla_BP_I"/>
</dbReference>
<dbReference type="PANTHER" id="PTHR30146">
    <property type="entry name" value="LACI-RELATED TRANSCRIPTIONAL REPRESSOR"/>
    <property type="match status" value="1"/>
</dbReference>
<dbReference type="SMART" id="SM00354">
    <property type="entry name" value="HTH_LACI"/>
    <property type="match status" value="1"/>
</dbReference>
<dbReference type="Gene3D" id="1.10.260.40">
    <property type="entry name" value="lambda repressor-like DNA-binding domains"/>
    <property type="match status" value="1"/>
</dbReference>
<keyword evidence="1" id="KW-0805">Transcription regulation</keyword>
<comment type="caution">
    <text evidence="5">The sequence shown here is derived from an EMBL/GenBank/DDBJ whole genome shotgun (WGS) entry which is preliminary data.</text>
</comment>
<dbReference type="CDD" id="cd06270">
    <property type="entry name" value="PBP1_GalS-like"/>
    <property type="match status" value="1"/>
</dbReference>
<dbReference type="PROSITE" id="PS00356">
    <property type="entry name" value="HTH_LACI_1"/>
    <property type="match status" value="1"/>
</dbReference>